<dbReference type="RefSeq" id="WP_109191745.1">
    <property type="nucleotide sequence ID" value="NZ_CP029255.1"/>
</dbReference>
<gene>
    <name evidence="2" type="ORF">HYN56_08295</name>
</gene>
<evidence type="ECO:0000313" key="2">
    <source>
        <dbReference type="EMBL" id="AWK04233.1"/>
    </source>
</evidence>
<keyword evidence="3" id="KW-1185">Reference proteome</keyword>
<name>A0A2S1YJL4_9FLAO</name>
<organism evidence="2 3">
    <name type="scientific">Flavobacterium crocinum</name>
    <dbReference type="NCBI Taxonomy" id="2183896"/>
    <lineage>
        <taxon>Bacteria</taxon>
        <taxon>Pseudomonadati</taxon>
        <taxon>Bacteroidota</taxon>
        <taxon>Flavobacteriia</taxon>
        <taxon>Flavobacteriales</taxon>
        <taxon>Flavobacteriaceae</taxon>
        <taxon>Flavobacterium</taxon>
    </lineage>
</organism>
<dbReference type="NCBIfam" id="TIGR01200">
    <property type="entry name" value="GLPGLI"/>
    <property type="match status" value="1"/>
</dbReference>
<sequence>MKYCRKLFFLVLFLSFTANAQSKKITVDYSARIEKEEGLFGNNVLYKNLLDKAMADCYKITFQLIITENGAKFFNKENLESDINRGVNGFALGMLHYGGIVYSLKDKVLEQHSQLGENVYTSQDLKTDWALTNETKLIDNYLCYKATNIYKVEYGAKVFNHPVTAWYCPALPYSYGPIGYGNLPGLILELQVRNAVFGVKNINLQSEQDFDIKVLNKIKILSRKEMEEAFDKLNGL</sequence>
<dbReference type="AlphaFoldDB" id="A0A2S1YJL4"/>
<feature type="chain" id="PRO_5015453325" description="GLPGLI family protein" evidence="1">
    <location>
        <begin position="21"/>
        <end position="236"/>
    </location>
</feature>
<proteinExistence type="predicted"/>
<reference evidence="2 3" key="1">
    <citation type="submission" date="2018-05" db="EMBL/GenBank/DDBJ databases">
        <title>Genome sequencing of Flavobacterium sp. HYN0056.</title>
        <authorList>
            <person name="Yi H."/>
            <person name="Baek C."/>
        </authorList>
    </citation>
    <scope>NUCLEOTIDE SEQUENCE [LARGE SCALE GENOMIC DNA]</scope>
    <source>
        <strain evidence="2 3">HYN0056</strain>
    </source>
</reference>
<dbReference type="Proteomes" id="UP000245250">
    <property type="component" value="Chromosome"/>
</dbReference>
<dbReference type="KEGG" id="fcr:HYN56_08295"/>
<evidence type="ECO:0000313" key="3">
    <source>
        <dbReference type="Proteomes" id="UP000245250"/>
    </source>
</evidence>
<protein>
    <recommendedName>
        <fullName evidence="4">GLPGLI family protein</fullName>
    </recommendedName>
</protein>
<dbReference type="EMBL" id="CP029255">
    <property type="protein sequence ID" value="AWK04233.1"/>
    <property type="molecule type" value="Genomic_DNA"/>
</dbReference>
<dbReference type="Pfam" id="PF09697">
    <property type="entry name" value="Porph_ging"/>
    <property type="match status" value="1"/>
</dbReference>
<keyword evidence="1" id="KW-0732">Signal</keyword>
<dbReference type="OrthoDB" id="1429333at2"/>
<dbReference type="InterPro" id="IPR005901">
    <property type="entry name" value="GLPGLI"/>
</dbReference>
<feature type="signal peptide" evidence="1">
    <location>
        <begin position="1"/>
        <end position="20"/>
    </location>
</feature>
<accession>A0A2S1YJL4</accession>
<evidence type="ECO:0000256" key="1">
    <source>
        <dbReference type="SAM" id="SignalP"/>
    </source>
</evidence>
<evidence type="ECO:0008006" key="4">
    <source>
        <dbReference type="Google" id="ProtNLM"/>
    </source>
</evidence>